<name>C4B7V9_BOMMO</name>
<accession>C4B7V9</accession>
<keyword evidence="2" id="KW-0675">Receptor</keyword>
<keyword evidence="1" id="KW-1133">Transmembrane helix</keyword>
<feature type="transmembrane region" description="Helical" evidence="1">
    <location>
        <begin position="150"/>
        <end position="168"/>
    </location>
</feature>
<dbReference type="AlphaFoldDB" id="C4B7V9"/>
<dbReference type="EMBL" id="AB472108">
    <property type="protein sequence ID" value="BAH66325.1"/>
    <property type="molecule type" value="Genomic_DNA"/>
</dbReference>
<sequence>MHTLALVFALLYPSNCNIIKRAIGITLIIALSGGQLFWCMTYTFNVCVLILNYSGFDGSFCIASIRLCMKLKLVVYKVQKAFAESKSVSELKHQLNDAIKDNLDALKFHEQIQNVFFIALVGRRAYGPPDGEWLPSPMDFSNTRGRTKPLSTVYEPWLFLIFLLTFLII</sequence>
<protein>
    <submittedName>
        <fullName evidence="2">Olfactory receptor</fullName>
    </submittedName>
</protein>
<evidence type="ECO:0000256" key="1">
    <source>
        <dbReference type="SAM" id="Phobius"/>
    </source>
</evidence>
<reference evidence="2" key="1">
    <citation type="journal article" date="2009" name="Curr. Biol.">
        <title>Highly selective tuning of a silkworm olfactory receptor to a key mulberry leaf volatile.</title>
        <authorList>
            <person name="Tanaka K."/>
            <person name="Uda Y."/>
            <person name="Ono Y."/>
            <person name="Nakagawa T."/>
            <person name="Suwa M."/>
            <person name="Yamaoka R."/>
            <person name="Touhara K."/>
        </authorList>
    </citation>
    <scope>NUCLEOTIDE SEQUENCE</scope>
</reference>
<keyword evidence="1" id="KW-0812">Transmembrane</keyword>
<organism evidence="2">
    <name type="scientific">Bombyx mori</name>
    <name type="common">Silk moth</name>
    <dbReference type="NCBI Taxonomy" id="7091"/>
    <lineage>
        <taxon>Eukaryota</taxon>
        <taxon>Metazoa</taxon>
        <taxon>Ecdysozoa</taxon>
        <taxon>Arthropoda</taxon>
        <taxon>Hexapoda</taxon>
        <taxon>Insecta</taxon>
        <taxon>Pterygota</taxon>
        <taxon>Neoptera</taxon>
        <taxon>Endopterygota</taxon>
        <taxon>Lepidoptera</taxon>
        <taxon>Glossata</taxon>
        <taxon>Ditrysia</taxon>
        <taxon>Bombycoidea</taxon>
        <taxon>Bombycidae</taxon>
        <taxon>Bombycinae</taxon>
        <taxon>Bombyx</taxon>
    </lineage>
</organism>
<keyword evidence="1" id="KW-0472">Membrane</keyword>
<evidence type="ECO:0000313" key="2">
    <source>
        <dbReference type="EMBL" id="BAH66325.1"/>
    </source>
</evidence>
<feature type="transmembrane region" description="Helical" evidence="1">
    <location>
        <begin position="26"/>
        <end position="51"/>
    </location>
</feature>
<proteinExistence type="predicted"/>